<keyword evidence="3" id="KW-1185">Reference proteome</keyword>
<dbReference type="OrthoDB" id="3365698at2759"/>
<reference evidence="2 3" key="1">
    <citation type="journal article" date="2018" name="Evol. Lett.">
        <title>Horizontal gene cluster transfer increased hallucinogenic mushroom diversity.</title>
        <authorList>
            <person name="Reynolds H.T."/>
            <person name="Vijayakumar V."/>
            <person name="Gluck-Thaler E."/>
            <person name="Korotkin H.B."/>
            <person name="Matheny P.B."/>
            <person name="Slot J.C."/>
        </authorList>
    </citation>
    <scope>NUCLEOTIDE SEQUENCE [LARGE SCALE GENOMIC DNA]</scope>
    <source>
        <strain evidence="2 3">2629</strain>
    </source>
</reference>
<keyword evidence="1" id="KW-0175">Coiled coil</keyword>
<accession>A0A409V9K6</accession>
<feature type="coiled-coil region" evidence="1">
    <location>
        <begin position="22"/>
        <end position="56"/>
    </location>
</feature>
<gene>
    <name evidence="2" type="ORF">CVT24_005663</name>
</gene>
<proteinExistence type="predicted"/>
<comment type="caution">
    <text evidence="2">The sequence shown here is derived from an EMBL/GenBank/DDBJ whole genome shotgun (WGS) entry which is preliminary data.</text>
</comment>
<evidence type="ECO:0000313" key="3">
    <source>
        <dbReference type="Proteomes" id="UP000284842"/>
    </source>
</evidence>
<name>A0A409V9K6_9AGAR</name>
<protein>
    <submittedName>
        <fullName evidence="2">Uncharacterized protein</fullName>
    </submittedName>
</protein>
<evidence type="ECO:0000313" key="2">
    <source>
        <dbReference type="EMBL" id="PPQ63398.1"/>
    </source>
</evidence>
<dbReference type="Proteomes" id="UP000284842">
    <property type="component" value="Unassembled WGS sequence"/>
</dbReference>
<dbReference type="AlphaFoldDB" id="A0A409V9K6"/>
<organism evidence="2 3">
    <name type="scientific">Panaeolus cyanescens</name>
    <dbReference type="NCBI Taxonomy" id="181874"/>
    <lineage>
        <taxon>Eukaryota</taxon>
        <taxon>Fungi</taxon>
        <taxon>Dikarya</taxon>
        <taxon>Basidiomycota</taxon>
        <taxon>Agaricomycotina</taxon>
        <taxon>Agaricomycetes</taxon>
        <taxon>Agaricomycetidae</taxon>
        <taxon>Agaricales</taxon>
        <taxon>Agaricineae</taxon>
        <taxon>Galeropsidaceae</taxon>
        <taxon>Panaeolus</taxon>
    </lineage>
</organism>
<evidence type="ECO:0000256" key="1">
    <source>
        <dbReference type="SAM" id="Coils"/>
    </source>
</evidence>
<dbReference type="InParanoid" id="A0A409V9K6"/>
<dbReference type="STRING" id="181874.A0A409V9K6"/>
<dbReference type="EMBL" id="NHTK01006124">
    <property type="protein sequence ID" value="PPQ63398.1"/>
    <property type="molecule type" value="Genomic_DNA"/>
</dbReference>
<sequence length="649" mass="73617">MLDQPGLLTLLNSNDRPSETVVHDVQRSLHEAEGELGDIEKQIEALRQRADALGSTVTQYKAILSPIRTISDDVLREIFCQAMEYDRDDLLQLMKHPNLPPLLFTQVCQRWRVVAHSTPRLWCRISITLPPLLAAGNANGFRTLCTNAVPRQCQLLIREAERMQEWLKRSGVLPLSLSIHQASLSPHGLWPQRTELDPQFLHQLSLMFEKISTYLPRCENLHFNLPDDSIYQQFSSHITPDKIRNIKYFKPNIFRLYEPQRQKPAMATPLFTSLPALRRLHISHPMTFIIFQERTSWPFSPNTWRELTSVTVEGAITLPQAIVLIEQCPSLVELQLYISEQAWSGTTISQVPKSKKDIVMANLEYLKANLNPSSFQPAAMWQSTATDPSTIEMYNITAPRLRRLHYTVQHVLMDGPEGDNTVPDFSVSFPLDHLLRSAECLTQLTTSPRKIKEKGFLEALQESGKSLSRLAIRGSGHFPPFIFQQYVDNGYELVSEPDSAFQHLFPLPDWCKLPSFAEPVPLSEIEGVDVEELDRALEDMLCPQLESIDLPGLQSVRETTLLSFIVYRLRLYEHARSKQASDGFNWNVKALSKLTAGLLGKAKNDPDVDVADRVQKLANVIGVPFKLKLDFVDKKSGLMGMIPPASYPP</sequence>